<dbReference type="PANTHER" id="PTHR41695:SF1">
    <property type="entry name" value="1,4-ALPHA-GLUCAN BRANCHING ENZYME TK1436"/>
    <property type="match status" value="1"/>
</dbReference>
<name>A0A0H3J9C6_CLOPA</name>
<dbReference type="KEGG" id="cpat:CLPA_c16350"/>
<evidence type="ECO:0000256" key="5">
    <source>
        <dbReference type="RuleBase" id="RU361196"/>
    </source>
</evidence>
<dbReference type="GO" id="GO:0003844">
    <property type="term" value="F:1,4-alpha-glucan branching enzyme activity"/>
    <property type="evidence" value="ECO:0007669"/>
    <property type="project" value="UniProtKB-EC"/>
</dbReference>
<feature type="active site" description="Proton donor" evidence="3">
    <location>
        <position position="353"/>
    </location>
</feature>
<evidence type="ECO:0000259" key="7">
    <source>
        <dbReference type="Pfam" id="PF09210"/>
    </source>
</evidence>
<dbReference type="InterPro" id="IPR027291">
    <property type="entry name" value="Glyco_hydro_38_N_sf"/>
</dbReference>
<evidence type="ECO:0000256" key="2">
    <source>
        <dbReference type="ARBA" id="ARBA00023277"/>
    </source>
</evidence>
<accession>A0A0H3J9C6</accession>
<feature type="binding site" evidence="4">
    <location>
        <position position="467"/>
    </location>
    <ligand>
        <name>substrate</name>
    </ligand>
</feature>
<dbReference type="EC" id="2.4.1.18" evidence="8"/>
<dbReference type="InterPro" id="IPR037090">
    <property type="entry name" value="57_glycoside_trans_central"/>
</dbReference>
<feature type="domain" description="Glycoside hydrolase family 57 N-terminal" evidence="6">
    <location>
        <begin position="11"/>
        <end position="324"/>
    </location>
</feature>
<dbReference type="InterPro" id="IPR011330">
    <property type="entry name" value="Glyco_hydro/deAcase_b/a-brl"/>
</dbReference>
<feature type="binding site" evidence="4">
    <location>
        <position position="261"/>
    </location>
    <ligand>
        <name>substrate</name>
    </ligand>
</feature>
<feature type="binding site" evidence="4">
    <location>
        <position position="244"/>
    </location>
    <ligand>
        <name>substrate</name>
    </ligand>
</feature>
<dbReference type="KEGG" id="cpae:CPAST_c16350"/>
<keyword evidence="8" id="KW-0808">Transferase</keyword>
<evidence type="ECO:0000313" key="8">
    <source>
        <dbReference type="EMBL" id="AJA51698.1"/>
    </source>
</evidence>
<organism evidence="8 9">
    <name type="scientific">Clostridium pasteurianum DSM 525 = ATCC 6013</name>
    <dbReference type="NCBI Taxonomy" id="1262449"/>
    <lineage>
        <taxon>Bacteria</taxon>
        <taxon>Bacillati</taxon>
        <taxon>Bacillota</taxon>
        <taxon>Clostridia</taxon>
        <taxon>Eubacteriales</taxon>
        <taxon>Clostridiaceae</taxon>
        <taxon>Clostridium</taxon>
    </lineage>
</organism>
<feature type="binding site" evidence="4">
    <location>
        <position position="407"/>
    </location>
    <ligand>
        <name>substrate</name>
    </ligand>
</feature>
<reference evidence="8 9" key="1">
    <citation type="journal article" date="2015" name="Genome Announc.">
        <title>Complete Genome Sequence of the Nitrogen-Fixing and Solvent-Producing Clostridium pasteurianum DSM 525.</title>
        <authorList>
            <person name="Poehlein A."/>
            <person name="Grosse-Honebrink A."/>
            <person name="Zhang Y."/>
            <person name="Minton N.P."/>
            <person name="Daniel R."/>
        </authorList>
    </citation>
    <scope>NUCLEOTIDE SEQUENCE [LARGE SCALE GENOMIC DNA]</scope>
    <source>
        <strain evidence="9">DSM 525 / ATCC 6013</strain>
    </source>
</reference>
<gene>
    <name evidence="8" type="ORF">CLPA_c16350</name>
</gene>
<evidence type="ECO:0000259" key="6">
    <source>
        <dbReference type="Pfam" id="PF03065"/>
    </source>
</evidence>
<evidence type="ECO:0000313" key="9">
    <source>
        <dbReference type="Proteomes" id="UP000030905"/>
    </source>
</evidence>
<dbReference type="InterPro" id="IPR004300">
    <property type="entry name" value="Glyco_hydro_57_N"/>
</dbReference>
<proteinExistence type="inferred from homology"/>
<dbReference type="RefSeq" id="WP_003443503.1">
    <property type="nucleotide sequence ID" value="NZ_ANZB01000004.1"/>
</dbReference>
<evidence type="ECO:0000256" key="1">
    <source>
        <dbReference type="ARBA" id="ARBA00006821"/>
    </source>
</evidence>
<dbReference type="GeneID" id="93073800"/>
<keyword evidence="8" id="KW-0328">Glycosyltransferase</keyword>
<sequence length="529" mass="61729">MQKGYKGYVSIVLHSHMPFIRHPEIADSLEERWLFEAMSECYIPLIQVYDGLIRDNINFKITMSITPPLMCMLQDKYLNERYIEYLDKSIELTEKELVRTKEDKELNELAKFYNDRFNNLLKTYKEYDCNLMNAFKKFDKLGYLEVITCSATHALLPLISINPEAVKAQLATGVQSYIDTMGHSPKGIWLPECAYTYSLDAILKEVDIKYFIAESKALLYADPKPLYGTAAPIATPNGICAFGRDMDSSYQVWSDFIGYPGDENYREFYRDIGFELPMEYIKPYINPMGIRLDTGIKYYRITGKTENKQYYNRKRAIEKTKEHAAHFARCRQDQISGLSEHMEVPPMITCPYDTELFGHWWFEGPDFIDAFIRESSKDGYCYGFTTPSEYLINNSKVQCCSPNPSSWGENSDYSVWINGSNQWIYRDLHKCEEIMIRLANTYKTPNDLQSRALNQAAKELMLAEASDWPFIIKNNTTVEYAVKRINTHLDRFTKLYENISKNSIDIKFLREIESLDNIFPNINYKIYET</sequence>
<dbReference type="InterPro" id="IPR015293">
    <property type="entry name" value="BE_C"/>
</dbReference>
<dbReference type="SUPFAM" id="SSF88688">
    <property type="entry name" value="Families 57/38 glycoside transferase middle domain"/>
    <property type="match status" value="1"/>
</dbReference>
<dbReference type="GO" id="GO:0005576">
    <property type="term" value="C:extracellular region"/>
    <property type="evidence" value="ECO:0007669"/>
    <property type="project" value="TreeGrafter"/>
</dbReference>
<feature type="active site" description="Nucleophile" evidence="3">
    <location>
        <position position="192"/>
    </location>
</feature>
<dbReference type="PATRIC" id="fig|1262449.3.peg.1473"/>
<dbReference type="InterPro" id="IPR040042">
    <property type="entry name" value="Branching_enz_MT3115-like"/>
</dbReference>
<dbReference type="GO" id="GO:0030979">
    <property type="term" value="P:alpha-glucan biosynthetic process"/>
    <property type="evidence" value="ECO:0007669"/>
    <property type="project" value="InterPro"/>
</dbReference>
<dbReference type="PANTHER" id="PTHR41695">
    <property type="entry name" value="1,4-ALPHA-GLUCAN BRANCHING ENZYME RV3031-RELATED"/>
    <property type="match status" value="1"/>
</dbReference>
<dbReference type="SUPFAM" id="SSF88713">
    <property type="entry name" value="Glycoside hydrolase/deacetylase"/>
    <property type="match status" value="1"/>
</dbReference>
<dbReference type="Pfam" id="PF03065">
    <property type="entry name" value="Glyco_hydro_57"/>
    <property type="match status" value="1"/>
</dbReference>
<keyword evidence="9" id="KW-1185">Reference proteome</keyword>
<evidence type="ECO:0000256" key="3">
    <source>
        <dbReference type="PIRSR" id="PIRSR640042-1"/>
    </source>
</evidence>
<keyword evidence="2 5" id="KW-0119">Carbohydrate metabolism</keyword>
<evidence type="ECO:0000256" key="4">
    <source>
        <dbReference type="PIRSR" id="PIRSR640042-2"/>
    </source>
</evidence>
<dbReference type="Pfam" id="PF09210">
    <property type="entry name" value="BE_C"/>
    <property type="match status" value="1"/>
</dbReference>
<dbReference type="Proteomes" id="UP000030905">
    <property type="component" value="Chromosome"/>
</dbReference>
<dbReference type="Gene3D" id="3.20.110.10">
    <property type="entry name" value="Glycoside hydrolase 38, N terminal domain"/>
    <property type="match status" value="1"/>
</dbReference>
<comment type="similarity">
    <text evidence="1 5">Belongs to the glycosyl hydrolase 57 family.</text>
</comment>
<protein>
    <submittedName>
        <fullName evidence="8">1,4-alpha-glucan branching enzyme</fullName>
        <ecNumber evidence="8">2.4.1.18</ecNumber>
    </submittedName>
</protein>
<feature type="domain" description="1,4-alpha-glucan branching enzyme C-terminal" evidence="7">
    <location>
        <begin position="428"/>
        <end position="527"/>
    </location>
</feature>
<dbReference type="eggNOG" id="COG1543">
    <property type="taxonomic scope" value="Bacteria"/>
</dbReference>
<dbReference type="CDD" id="cd10792">
    <property type="entry name" value="GH57N_AmyC_like"/>
    <property type="match status" value="1"/>
</dbReference>
<dbReference type="AlphaFoldDB" id="A0A0H3J9C6"/>
<dbReference type="InterPro" id="IPR028995">
    <property type="entry name" value="Glyco_hydro_57/38_cen_sf"/>
</dbReference>
<dbReference type="EMBL" id="CP009268">
    <property type="protein sequence ID" value="AJA51698.1"/>
    <property type="molecule type" value="Genomic_DNA"/>
</dbReference>
<dbReference type="Gene3D" id="1.20.1430.10">
    <property type="entry name" value="Families 57/38 glycoside transferase, middle domain"/>
    <property type="match status" value="1"/>
</dbReference>